<proteinExistence type="predicted"/>
<feature type="domain" description="Homeodomain phBC6A51-type" evidence="1">
    <location>
        <begin position="11"/>
        <end position="116"/>
    </location>
</feature>
<dbReference type="Pfam" id="PF13022">
    <property type="entry name" value="HTH_Tnp_1_2"/>
    <property type="match status" value="1"/>
</dbReference>
<accession>A0A0F9XKT6</accession>
<sequence>MTNGTDFEPSEDQKKLLEVVQDSGYGMSVTAACATAGVARRTYYNWFDAPDFVAWWKDRYERHLAMQLPRIYHAMMESALGHNKDANPQAIKLTLERFDKGYTPRSKQQIQGAVEVTFEERLRKLQIAAAEEEARAEELDGIGDRGLRREQGV</sequence>
<dbReference type="EMBL" id="LAZR01000092">
    <property type="protein sequence ID" value="KKN92713.1"/>
    <property type="molecule type" value="Genomic_DNA"/>
</dbReference>
<gene>
    <name evidence="2" type="ORF">LCGC14_0204560</name>
</gene>
<dbReference type="Gene3D" id="1.10.10.60">
    <property type="entry name" value="Homeodomain-like"/>
    <property type="match status" value="1"/>
</dbReference>
<organism evidence="2">
    <name type="scientific">marine sediment metagenome</name>
    <dbReference type="NCBI Taxonomy" id="412755"/>
    <lineage>
        <taxon>unclassified sequences</taxon>
        <taxon>metagenomes</taxon>
        <taxon>ecological metagenomes</taxon>
    </lineage>
</organism>
<reference evidence="2" key="1">
    <citation type="journal article" date="2015" name="Nature">
        <title>Complex archaea that bridge the gap between prokaryotes and eukaryotes.</title>
        <authorList>
            <person name="Spang A."/>
            <person name="Saw J.H."/>
            <person name="Jorgensen S.L."/>
            <person name="Zaremba-Niedzwiedzka K."/>
            <person name="Martijn J."/>
            <person name="Lind A.E."/>
            <person name="van Eijk R."/>
            <person name="Schleper C."/>
            <person name="Guy L."/>
            <person name="Ettema T.J."/>
        </authorList>
    </citation>
    <scope>NUCLEOTIDE SEQUENCE</scope>
</reference>
<comment type="caution">
    <text evidence="2">The sequence shown here is derived from an EMBL/GenBank/DDBJ whole genome shotgun (WGS) entry which is preliminary data.</text>
</comment>
<dbReference type="InterPro" id="IPR024978">
    <property type="entry name" value="Homeodomain_phBC6A51-type"/>
</dbReference>
<dbReference type="AlphaFoldDB" id="A0A0F9XKT6"/>
<protein>
    <recommendedName>
        <fullName evidence="1">Homeodomain phBC6A51-type domain-containing protein</fullName>
    </recommendedName>
</protein>
<name>A0A0F9XKT6_9ZZZZ</name>
<evidence type="ECO:0000259" key="1">
    <source>
        <dbReference type="Pfam" id="PF13022"/>
    </source>
</evidence>
<evidence type="ECO:0000313" key="2">
    <source>
        <dbReference type="EMBL" id="KKN92713.1"/>
    </source>
</evidence>